<sequence>MRTRVKICGLTREADIASAVQAGADAIGFVFYPRSKRYLTPVQAAALRRTVPAFVDVVALFVDPDPADVRAVLEQVGPDLLQFHGNESVQDCTRYGARFLRAFRVGAPGLDTPDGLAESCRAYSEAAGWLFDSYSAAYGGSGQAFDHALLSTVRADTAARPIVLSGGLNADNVAAAIQVLRPWAIDLSSGVETAPGVKSADKIDALMRVVRQADGC</sequence>
<evidence type="ECO:0000256" key="2">
    <source>
        <dbReference type="ARBA" id="ARBA00004664"/>
    </source>
</evidence>
<keyword evidence="12" id="KW-1185">Reference proteome</keyword>
<dbReference type="NCBIfam" id="NF002298">
    <property type="entry name" value="PRK01222.1-4"/>
    <property type="match status" value="1"/>
</dbReference>
<protein>
    <recommendedName>
        <fullName evidence="4 9">N-(5'-phosphoribosyl)anthranilate isomerase</fullName>
        <shortName evidence="9">PRAI</shortName>
        <ecNumber evidence="3 9">5.3.1.24</ecNumber>
    </recommendedName>
</protein>
<evidence type="ECO:0000256" key="8">
    <source>
        <dbReference type="ARBA" id="ARBA00023235"/>
    </source>
</evidence>
<keyword evidence="6 9" id="KW-0822">Tryptophan biosynthesis</keyword>
<dbReference type="UniPathway" id="UPA00035">
    <property type="reaction ID" value="UER00042"/>
</dbReference>
<dbReference type="Proteomes" id="UP000216885">
    <property type="component" value="Unassembled WGS sequence"/>
</dbReference>
<comment type="caution">
    <text evidence="11">The sequence shown here is derived from an EMBL/GenBank/DDBJ whole genome shotgun (WGS) entry which is preliminary data.</text>
</comment>
<dbReference type="CDD" id="cd00405">
    <property type="entry name" value="PRAI"/>
    <property type="match status" value="1"/>
</dbReference>
<evidence type="ECO:0000256" key="3">
    <source>
        <dbReference type="ARBA" id="ARBA00012572"/>
    </source>
</evidence>
<dbReference type="NCBIfam" id="NF002299">
    <property type="entry name" value="PRK01222.1-6"/>
    <property type="match status" value="1"/>
</dbReference>
<dbReference type="AlphaFoldDB" id="A0A261U4M1"/>
<dbReference type="EC" id="5.3.1.24" evidence="3 9"/>
<evidence type="ECO:0000313" key="11">
    <source>
        <dbReference type="EMBL" id="OZI56829.1"/>
    </source>
</evidence>
<reference evidence="11 12" key="1">
    <citation type="submission" date="2017-05" db="EMBL/GenBank/DDBJ databases">
        <title>Complete and WGS of Bordetella genogroups.</title>
        <authorList>
            <person name="Spilker T."/>
            <person name="LiPuma J."/>
        </authorList>
    </citation>
    <scope>NUCLEOTIDE SEQUENCE [LARGE SCALE GENOMIC DNA]</scope>
    <source>
        <strain evidence="11 12">AU9919</strain>
    </source>
</reference>
<dbReference type="Pfam" id="PF00697">
    <property type="entry name" value="PRAI"/>
    <property type="match status" value="1"/>
</dbReference>
<evidence type="ECO:0000259" key="10">
    <source>
        <dbReference type="Pfam" id="PF00697"/>
    </source>
</evidence>
<keyword evidence="5 9" id="KW-0028">Amino-acid biosynthesis</keyword>
<gene>
    <name evidence="9" type="primary">trpF</name>
    <name evidence="11" type="ORF">CAL20_15665</name>
</gene>
<dbReference type="PANTHER" id="PTHR42894">
    <property type="entry name" value="N-(5'-PHOSPHORIBOSYL)ANTHRANILATE ISOMERASE"/>
    <property type="match status" value="1"/>
</dbReference>
<evidence type="ECO:0000256" key="6">
    <source>
        <dbReference type="ARBA" id="ARBA00022822"/>
    </source>
</evidence>
<evidence type="ECO:0000256" key="1">
    <source>
        <dbReference type="ARBA" id="ARBA00001164"/>
    </source>
</evidence>
<dbReference type="HAMAP" id="MF_00135">
    <property type="entry name" value="PRAI"/>
    <property type="match status" value="1"/>
</dbReference>
<dbReference type="EMBL" id="NEVQ01000013">
    <property type="protein sequence ID" value="OZI56829.1"/>
    <property type="molecule type" value="Genomic_DNA"/>
</dbReference>
<dbReference type="PANTHER" id="PTHR42894:SF1">
    <property type="entry name" value="N-(5'-PHOSPHORIBOSYL)ANTHRANILATE ISOMERASE"/>
    <property type="match status" value="1"/>
</dbReference>
<dbReference type="InterPro" id="IPR011060">
    <property type="entry name" value="RibuloseP-bd_barrel"/>
</dbReference>
<dbReference type="GO" id="GO:0004640">
    <property type="term" value="F:phosphoribosylanthranilate isomerase activity"/>
    <property type="evidence" value="ECO:0007669"/>
    <property type="project" value="UniProtKB-UniRule"/>
</dbReference>
<feature type="domain" description="N-(5'phosphoribosyl) anthranilate isomerase (PRAI)" evidence="10">
    <location>
        <begin position="5"/>
        <end position="207"/>
    </location>
</feature>
<evidence type="ECO:0000256" key="4">
    <source>
        <dbReference type="ARBA" id="ARBA00022272"/>
    </source>
</evidence>
<evidence type="ECO:0000313" key="12">
    <source>
        <dbReference type="Proteomes" id="UP000216885"/>
    </source>
</evidence>
<evidence type="ECO:0000256" key="9">
    <source>
        <dbReference type="HAMAP-Rule" id="MF_00135"/>
    </source>
</evidence>
<dbReference type="RefSeq" id="WP_094838316.1">
    <property type="nucleotide sequence ID" value="NZ_NEVQ01000013.1"/>
</dbReference>
<dbReference type="Gene3D" id="3.20.20.70">
    <property type="entry name" value="Aldolase class I"/>
    <property type="match status" value="1"/>
</dbReference>
<comment type="pathway">
    <text evidence="2 9">Amino-acid biosynthesis; L-tryptophan biosynthesis; L-tryptophan from chorismate: step 3/5.</text>
</comment>
<proteinExistence type="inferred from homology"/>
<comment type="catalytic activity">
    <reaction evidence="1 9">
        <text>N-(5-phospho-beta-D-ribosyl)anthranilate = 1-(2-carboxyphenylamino)-1-deoxy-D-ribulose 5-phosphate</text>
        <dbReference type="Rhea" id="RHEA:21540"/>
        <dbReference type="ChEBI" id="CHEBI:18277"/>
        <dbReference type="ChEBI" id="CHEBI:58613"/>
        <dbReference type="EC" id="5.3.1.24"/>
    </reaction>
</comment>
<dbReference type="InterPro" id="IPR044643">
    <property type="entry name" value="TrpF_fam"/>
</dbReference>
<name>A0A261U4M1_9BORD</name>
<evidence type="ECO:0000256" key="5">
    <source>
        <dbReference type="ARBA" id="ARBA00022605"/>
    </source>
</evidence>
<dbReference type="InterPro" id="IPR013785">
    <property type="entry name" value="Aldolase_TIM"/>
</dbReference>
<evidence type="ECO:0000256" key="7">
    <source>
        <dbReference type="ARBA" id="ARBA00023141"/>
    </source>
</evidence>
<dbReference type="SUPFAM" id="SSF51366">
    <property type="entry name" value="Ribulose-phoshate binding barrel"/>
    <property type="match status" value="1"/>
</dbReference>
<keyword evidence="7 9" id="KW-0057">Aromatic amino acid biosynthesis</keyword>
<dbReference type="InterPro" id="IPR001240">
    <property type="entry name" value="PRAI_dom"/>
</dbReference>
<comment type="similarity">
    <text evidence="9">Belongs to the TrpF family.</text>
</comment>
<keyword evidence="8 9" id="KW-0413">Isomerase</keyword>
<organism evidence="11 12">
    <name type="scientific">Bordetella genomosp. 4</name>
    <dbReference type="NCBI Taxonomy" id="463044"/>
    <lineage>
        <taxon>Bacteria</taxon>
        <taxon>Pseudomonadati</taxon>
        <taxon>Pseudomonadota</taxon>
        <taxon>Betaproteobacteria</taxon>
        <taxon>Burkholderiales</taxon>
        <taxon>Alcaligenaceae</taxon>
        <taxon>Bordetella</taxon>
    </lineage>
</organism>
<accession>A0A261U4M1</accession>
<dbReference type="GO" id="GO:0000162">
    <property type="term" value="P:L-tryptophan biosynthetic process"/>
    <property type="evidence" value="ECO:0007669"/>
    <property type="project" value="UniProtKB-UniRule"/>
</dbReference>